<evidence type="ECO:0000256" key="5">
    <source>
        <dbReference type="ARBA" id="ARBA00023242"/>
    </source>
</evidence>
<dbReference type="SUPFAM" id="SSF101936">
    <property type="entry name" value="DNA-binding pseudobarrel domain"/>
    <property type="match status" value="2"/>
</dbReference>
<dbReference type="Gene3D" id="2.40.330.10">
    <property type="entry name" value="DNA-binding pseudobarrel domain"/>
    <property type="match status" value="2"/>
</dbReference>
<dbReference type="AlphaFoldDB" id="A0AA39AEM3"/>
<protein>
    <recommendedName>
        <fullName evidence="8">TF-B3 domain-containing protein</fullName>
    </recommendedName>
</protein>
<gene>
    <name evidence="9" type="ORF">PVL29_003118</name>
</gene>
<dbReference type="CDD" id="cd10017">
    <property type="entry name" value="B3_DNA"/>
    <property type="match status" value="2"/>
</dbReference>
<comment type="caution">
    <text evidence="9">The sequence shown here is derived from an EMBL/GenBank/DDBJ whole genome shotgun (WGS) entry which is preliminary data.</text>
</comment>
<accession>A0AA39AEM3</accession>
<keyword evidence="3" id="KW-0238">DNA-binding</keyword>
<dbReference type="InterPro" id="IPR050655">
    <property type="entry name" value="Plant_B3_domain"/>
</dbReference>
<evidence type="ECO:0000256" key="6">
    <source>
        <dbReference type="SAM" id="MobiDB-lite"/>
    </source>
</evidence>
<evidence type="ECO:0000256" key="3">
    <source>
        <dbReference type="ARBA" id="ARBA00023125"/>
    </source>
</evidence>
<keyword evidence="10" id="KW-1185">Reference proteome</keyword>
<keyword evidence="7" id="KW-1133">Transmembrane helix</keyword>
<keyword evidence="4" id="KW-0804">Transcription</keyword>
<evidence type="ECO:0000256" key="1">
    <source>
        <dbReference type="ARBA" id="ARBA00004123"/>
    </source>
</evidence>
<keyword evidence="2" id="KW-0805">Transcription regulation</keyword>
<reference evidence="9 10" key="1">
    <citation type="journal article" date="2023" name="BMC Biotechnol.">
        <title>Vitis rotundifolia cv Carlos genome sequencing.</title>
        <authorList>
            <person name="Huff M."/>
            <person name="Hulse-Kemp A."/>
            <person name="Scheffler B."/>
            <person name="Youngblood R."/>
            <person name="Simpson S."/>
            <person name="Babiker E."/>
            <person name="Staton M."/>
        </authorList>
    </citation>
    <scope>NUCLEOTIDE SEQUENCE [LARGE SCALE GENOMIC DNA]</scope>
    <source>
        <tissue evidence="9">Leaf</tissue>
    </source>
</reference>
<keyword evidence="7" id="KW-0812">Transmembrane</keyword>
<evidence type="ECO:0000313" key="10">
    <source>
        <dbReference type="Proteomes" id="UP001168098"/>
    </source>
</evidence>
<dbReference type="PANTHER" id="PTHR31920:SF135">
    <property type="entry name" value="B3 DOMAIN-CONTAINING PROTEIN OS03G0621600-RELATED"/>
    <property type="match status" value="1"/>
</dbReference>
<evidence type="ECO:0000256" key="4">
    <source>
        <dbReference type="ARBA" id="ARBA00023163"/>
    </source>
</evidence>
<comment type="subcellular location">
    <subcellularLocation>
        <location evidence="1">Nucleus</location>
    </subcellularLocation>
</comment>
<keyword evidence="5" id="KW-0539">Nucleus</keyword>
<proteinExistence type="predicted"/>
<dbReference type="Proteomes" id="UP001168098">
    <property type="component" value="Unassembled WGS sequence"/>
</dbReference>
<feature type="domain" description="TF-B3" evidence="8">
    <location>
        <begin position="230"/>
        <end position="328"/>
    </location>
</feature>
<dbReference type="GO" id="GO:0003677">
    <property type="term" value="F:DNA binding"/>
    <property type="evidence" value="ECO:0007669"/>
    <property type="project" value="UniProtKB-KW"/>
</dbReference>
<keyword evidence="7" id="KW-0472">Membrane</keyword>
<dbReference type="PROSITE" id="PS50863">
    <property type="entry name" value="B3"/>
    <property type="match status" value="2"/>
</dbReference>
<dbReference type="InterPro" id="IPR015300">
    <property type="entry name" value="DNA-bd_pseudobarrel_sf"/>
</dbReference>
<name>A0AA39AEM3_VITRO</name>
<dbReference type="Pfam" id="PF02362">
    <property type="entry name" value="B3"/>
    <property type="match status" value="2"/>
</dbReference>
<evidence type="ECO:0000313" key="9">
    <source>
        <dbReference type="EMBL" id="KAJ9704909.1"/>
    </source>
</evidence>
<dbReference type="GO" id="GO:0005634">
    <property type="term" value="C:nucleus"/>
    <property type="evidence" value="ECO:0007669"/>
    <property type="project" value="UniProtKB-SubCell"/>
</dbReference>
<feature type="transmembrane region" description="Helical" evidence="7">
    <location>
        <begin position="12"/>
        <end position="33"/>
    </location>
</feature>
<evidence type="ECO:0000256" key="2">
    <source>
        <dbReference type="ARBA" id="ARBA00023015"/>
    </source>
</evidence>
<feature type="region of interest" description="Disordered" evidence="6">
    <location>
        <begin position="140"/>
        <end position="164"/>
    </location>
</feature>
<feature type="domain" description="TF-B3" evidence="8">
    <location>
        <begin position="37"/>
        <end position="113"/>
    </location>
</feature>
<sequence length="330" mass="37828">MANICIKGNTIKFLVVGLFITIYLNFFLSELYWQAQIPTAFVKHFNGFVPEKAILRDSVGRVWHVEVGQIGKNVYFLKGWRQFLADNLVEEGDLFVFQYDGSYIFDFKLFGTTGCQKKDSREVNVDVNKKKFFVKGEEDVEEVERNEEQEEEEEEEEPQSKSSNKGVVVFKRKYSGRGPLSIGGYKQTAIKKTRSAYKETSHTKSKYKKACTGNVEVDNALDFKSIVKPENPCFITKIRPGRSKLYVPVDLLKDHNIALPPRVLLCDPHGRSWPGDVTVWKDGRTWIGGWRAFCKWNHVGENDSCICEFVQESGCRGDLIVVHIHRVQPV</sequence>
<dbReference type="InterPro" id="IPR003340">
    <property type="entry name" value="B3_DNA-bd"/>
</dbReference>
<organism evidence="9 10">
    <name type="scientific">Vitis rotundifolia</name>
    <name type="common">Muscadine grape</name>
    <dbReference type="NCBI Taxonomy" id="103349"/>
    <lineage>
        <taxon>Eukaryota</taxon>
        <taxon>Viridiplantae</taxon>
        <taxon>Streptophyta</taxon>
        <taxon>Embryophyta</taxon>
        <taxon>Tracheophyta</taxon>
        <taxon>Spermatophyta</taxon>
        <taxon>Magnoliopsida</taxon>
        <taxon>eudicotyledons</taxon>
        <taxon>Gunneridae</taxon>
        <taxon>Pentapetalae</taxon>
        <taxon>rosids</taxon>
        <taxon>Vitales</taxon>
        <taxon>Vitaceae</taxon>
        <taxon>Viteae</taxon>
        <taxon>Vitis</taxon>
    </lineage>
</organism>
<evidence type="ECO:0000256" key="7">
    <source>
        <dbReference type="SAM" id="Phobius"/>
    </source>
</evidence>
<evidence type="ECO:0000259" key="8">
    <source>
        <dbReference type="PROSITE" id="PS50863"/>
    </source>
</evidence>
<feature type="compositionally biased region" description="Acidic residues" evidence="6">
    <location>
        <begin position="140"/>
        <end position="157"/>
    </location>
</feature>
<dbReference type="PANTHER" id="PTHR31920">
    <property type="entry name" value="B3 DOMAIN-CONTAINING"/>
    <property type="match status" value="1"/>
</dbReference>
<dbReference type="EMBL" id="JARBHA010000003">
    <property type="protein sequence ID" value="KAJ9704909.1"/>
    <property type="molecule type" value="Genomic_DNA"/>
</dbReference>
<dbReference type="SMART" id="SM01019">
    <property type="entry name" value="B3"/>
    <property type="match status" value="2"/>
</dbReference>